<dbReference type="Proteomes" id="UP001576784">
    <property type="component" value="Unassembled WGS sequence"/>
</dbReference>
<evidence type="ECO:0000259" key="1">
    <source>
        <dbReference type="PROSITE" id="PS50937"/>
    </source>
</evidence>
<dbReference type="Gene3D" id="3.40.50.1390">
    <property type="entry name" value="Resolvase, N-terminal catalytic domain"/>
    <property type="match status" value="1"/>
</dbReference>
<accession>A0ABV4XYU4</accession>
<dbReference type="InterPro" id="IPR041718">
    <property type="entry name" value="IS607_transposase-like"/>
</dbReference>
<comment type="caution">
    <text evidence="3">The sequence shown here is derived from an EMBL/GenBank/DDBJ whole genome shotgun (WGS) entry which is preliminary data.</text>
</comment>
<dbReference type="RefSeq" id="WP_413266259.1">
    <property type="nucleotide sequence ID" value="NZ_JBHFNR010000207.1"/>
</dbReference>
<dbReference type="Gene3D" id="1.10.287.2170">
    <property type="match status" value="1"/>
</dbReference>
<dbReference type="SUPFAM" id="SSF53041">
    <property type="entry name" value="Resolvase-like"/>
    <property type="match status" value="1"/>
</dbReference>
<sequence length="253" mass="28566">MLFNTAWRLALYLTLPSPARLFLGESLTKSANSSLNLLIVAYSEEVMWKVSEFGDLVGVSASTLRRWEQEGKLIPERTLGNQRVYNETHLATARSLKTGKYPHKVLIYCRVSSNNQKDDLQSQVKAMEQFCLAQGVSVTETIQEVGGGLNFKRPKFLQVIKWAIQGEVNLLYVAHKDRLCRFGFELIEQLVQWGGGSIIVANAETLSPQEELTQDLLSIIHCFSSRLYGLRKYKAKVKKIVDGVDPCSDCRYT</sequence>
<dbReference type="SUPFAM" id="SSF46955">
    <property type="entry name" value="Putative DNA-binding domain"/>
    <property type="match status" value="1"/>
</dbReference>
<dbReference type="Gene3D" id="1.10.1660.10">
    <property type="match status" value="1"/>
</dbReference>
<dbReference type="EMBL" id="JBHFNR010000207">
    <property type="protein sequence ID" value="MFB2896637.1"/>
    <property type="molecule type" value="Genomic_DNA"/>
</dbReference>
<evidence type="ECO:0000313" key="3">
    <source>
        <dbReference type="EMBL" id="MFB2896637.1"/>
    </source>
</evidence>
<dbReference type="PANTHER" id="PTHR36172">
    <property type="match status" value="1"/>
</dbReference>
<dbReference type="InterPro" id="IPR006119">
    <property type="entry name" value="Resolv_N"/>
</dbReference>
<organism evidence="3 4">
    <name type="scientific">Floridaenema flaviceps BLCC-F50</name>
    <dbReference type="NCBI Taxonomy" id="3153642"/>
    <lineage>
        <taxon>Bacteria</taxon>
        <taxon>Bacillati</taxon>
        <taxon>Cyanobacteriota</taxon>
        <taxon>Cyanophyceae</taxon>
        <taxon>Oscillatoriophycideae</taxon>
        <taxon>Aerosakkonematales</taxon>
        <taxon>Aerosakkonemataceae</taxon>
        <taxon>Floridanema</taxon>
        <taxon>Floridanema flaviceps</taxon>
    </lineage>
</organism>
<dbReference type="Pfam" id="PF00376">
    <property type="entry name" value="MerR"/>
    <property type="match status" value="1"/>
</dbReference>
<dbReference type="SMART" id="SM00422">
    <property type="entry name" value="HTH_MERR"/>
    <property type="match status" value="1"/>
</dbReference>
<dbReference type="PANTHER" id="PTHR36172:SF1">
    <property type="entry name" value="RESOLVASE-RELATED"/>
    <property type="match status" value="1"/>
</dbReference>
<dbReference type="PROSITE" id="PS50937">
    <property type="entry name" value="HTH_MERR_2"/>
    <property type="match status" value="1"/>
</dbReference>
<feature type="domain" description="HTH merR-type" evidence="1">
    <location>
        <begin position="47"/>
        <end position="94"/>
    </location>
</feature>
<proteinExistence type="predicted"/>
<reference evidence="3 4" key="1">
    <citation type="submission" date="2024-09" db="EMBL/GenBank/DDBJ databases">
        <title>Floridaenema gen nov. (Aerosakkonemataceae, Aerosakkonematales ord. nov., Cyanobacteria) from benthic tropical and subtropical fresh waters, with the description of four new species.</title>
        <authorList>
            <person name="Moretto J.A."/>
            <person name="Berthold D.E."/>
            <person name="Lefler F.W."/>
            <person name="Huang I.-S."/>
            <person name="Laughinghouse H. IV."/>
        </authorList>
    </citation>
    <scope>NUCLEOTIDE SEQUENCE [LARGE SCALE GENOMIC DNA]</scope>
    <source>
        <strain evidence="3 4">BLCC-F50</strain>
    </source>
</reference>
<keyword evidence="4" id="KW-1185">Reference proteome</keyword>
<gene>
    <name evidence="3" type="ORF">ACE1CI_27310</name>
</gene>
<dbReference type="InterPro" id="IPR051491">
    <property type="entry name" value="Recombinase/Transposase-rel"/>
</dbReference>
<dbReference type="InterPro" id="IPR036162">
    <property type="entry name" value="Resolvase-like_N_sf"/>
</dbReference>
<dbReference type="Pfam" id="PF00239">
    <property type="entry name" value="Resolvase"/>
    <property type="match status" value="1"/>
</dbReference>
<dbReference type="SMART" id="SM00857">
    <property type="entry name" value="Resolvase"/>
    <property type="match status" value="1"/>
</dbReference>
<evidence type="ECO:0000313" key="4">
    <source>
        <dbReference type="Proteomes" id="UP001576784"/>
    </source>
</evidence>
<feature type="domain" description="Resolvase/invertase-type recombinase catalytic" evidence="2">
    <location>
        <begin position="104"/>
        <end position="246"/>
    </location>
</feature>
<dbReference type="NCBIfam" id="NF033518">
    <property type="entry name" value="transpos_IS607"/>
    <property type="match status" value="1"/>
</dbReference>
<name>A0ABV4XYU4_9CYAN</name>
<protein>
    <submittedName>
        <fullName evidence="3">IS607 family transposase</fullName>
    </submittedName>
</protein>
<dbReference type="CDD" id="cd03769">
    <property type="entry name" value="SR_IS607_transposase_like"/>
    <property type="match status" value="1"/>
</dbReference>
<dbReference type="InterPro" id="IPR000551">
    <property type="entry name" value="MerR-type_HTH_dom"/>
</dbReference>
<dbReference type="InterPro" id="IPR048046">
    <property type="entry name" value="Transpos_IS607"/>
</dbReference>
<dbReference type="CDD" id="cd04762">
    <property type="entry name" value="HTH_MerR-trunc"/>
    <property type="match status" value="1"/>
</dbReference>
<dbReference type="PROSITE" id="PS51736">
    <property type="entry name" value="RECOMBINASES_3"/>
    <property type="match status" value="1"/>
</dbReference>
<dbReference type="InterPro" id="IPR009061">
    <property type="entry name" value="DNA-bd_dom_put_sf"/>
</dbReference>
<evidence type="ECO:0000259" key="2">
    <source>
        <dbReference type="PROSITE" id="PS51736"/>
    </source>
</evidence>